<evidence type="ECO:0000313" key="3">
    <source>
        <dbReference type="Proteomes" id="UP000028933"/>
    </source>
</evidence>
<dbReference type="RefSeq" id="WP_024563848.1">
    <property type="nucleotide sequence ID" value="NZ_CP007547.1"/>
</dbReference>
<dbReference type="EMBL" id="CP007547">
    <property type="protein sequence ID" value="AIL43780.1"/>
    <property type="molecule type" value="Genomic_DNA"/>
</dbReference>
<dbReference type="KEGG" id="eao:BD94_0005"/>
<evidence type="ECO:0000256" key="1">
    <source>
        <dbReference type="SAM" id="SignalP"/>
    </source>
</evidence>
<gene>
    <name evidence="2" type="ORF">BD94_0005</name>
</gene>
<dbReference type="STRING" id="1338011.BD94_0005"/>
<sequence>MKKITFGKQLILSCLSILFISFSCSRSVTDSPEEKPVIIEDIPKITTLYPGGFGVTNVTLGGEIKEKGNAKIIKKGVCWSINGDPAIENNNYKEDKVDSEGQFYFALTNELKPATKYFVRAYYETAKGITYGNTISFTTGATSTIKLPVNIFPTSVTLRGEVVQGETESRTVGFVYSTKSNPTVNDNKITKDIFGSASYEMVLESGLKPNTIYYVRGFVINRNGEYSYTEEKQFRTTGYFGPARGYVVYDKGETTDGWRYLETTSDLSIYNGKWGNTDKSVTETSSDLGKGLGNTERIVLSIPQGECAARTCYNIILNGFSDWFLPSTEELLIAMQSLKSINIYIKGRLWTSTERDRFNAYSIIYNETSKVYEVSTGHKELNLGVMPFRRY</sequence>
<protein>
    <recommendedName>
        <fullName evidence="4">Fibronectin type-III domain-containing protein</fullName>
    </recommendedName>
</protein>
<name>A0A077EE62_9FLAO</name>
<dbReference type="Proteomes" id="UP000028933">
    <property type="component" value="Chromosome"/>
</dbReference>
<proteinExistence type="predicted"/>
<dbReference type="InterPro" id="IPR036116">
    <property type="entry name" value="FN3_sf"/>
</dbReference>
<dbReference type="HOGENOM" id="CLU_675589_0_0_10"/>
<keyword evidence="1" id="KW-0732">Signal</keyword>
<feature type="signal peptide" evidence="1">
    <location>
        <begin position="1"/>
        <end position="25"/>
    </location>
</feature>
<organism evidence="2 3">
    <name type="scientific">Elizabethkingia anophelis NUHP1</name>
    <dbReference type="NCBI Taxonomy" id="1338011"/>
    <lineage>
        <taxon>Bacteria</taxon>
        <taxon>Pseudomonadati</taxon>
        <taxon>Bacteroidota</taxon>
        <taxon>Flavobacteriia</taxon>
        <taxon>Flavobacteriales</taxon>
        <taxon>Weeksellaceae</taxon>
        <taxon>Elizabethkingia</taxon>
    </lineage>
</organism>
<dbReference type="SUPFAM" id="SSF49265">
    <property type="entry name" value="Fibronectin type III"/>
    <property type="match status" value="1"/>
</dbReference>
<reference evidence="2" key="1">
    <citation type="journal article" date="2013" name="Lancet">
        <title>First case of E anophelis outbreak in an intensive-care unit.</title>
        <authorList>
            <person name="Teo J."/>
            <person name="Tan S.Y."/>
            <person name="Tay M."/>
            <person name="Ding Y."/>
            <person name="Kjelleberg S."/>
            <person name="Givskov M."/>
            <person name="Lin R.T."/>
            <person name="Yang L."/>
        </authorList>
    </citation>
    <scope>NUCLEOTIDE SEQUENCE [LARGE SCALE GENOMIC DNA]</scope>
    <source>
        <strain evidence="2">NUHP1</strain>
    </source>
</reference>
<dbReference type="PROSITE" id="PS51257">
    <property type="entry name" value="PROKAR_LIPOPROTEIN"/>
    <property type="match status" value="1"/>
</dbReference>
<accession>A0A077EE62</accession>
<evidence type="ECO:0008006" key="4">
    <source>
        <dbReference type="Google" id="ProtNLM"/>
    </source>
</evidence>
<reference evidence="2" key="2">
    <citation type="journal article" date="2015" name="Genome Biol. Evol.">
        <title>Complete Genome Sequence and Transcriptomic Analysis of the Novel Pathogen Elizabethkingia anophelis in Response to Oxidative Stress.</title>
        <authorList>
            <person name="Li Y."/>
            <person name="Liu Y."/>
            <person name="Chew S.C."/>
            <person name="Tay M."/>
            <person name="Salido M.M."/>
            <person name="Teo J."/>
            <person name="Lauro F.M."/>
            <person name="Givskov M."/>
            <person name="Yang L."/>
        </authorList>
    </citation>
    <scope>NUCLEOTIDE SEQUENCE</scope>
    <source>
        <strain evidence="2">NUHP1</strain>
    </source>
</reference>
<dbReference type="AlphaFoldDB" id="A0A077EE62"/>
<feature type="chain" id="PRO_5001717935" description="Fibronectin type-III domain-containing protein" evidence="1">
    <location>
        <begin position="26"/>
        <end position="391"/>
    </location>
</feature>
<dbReference type="eggNOG" id="COG4677">
    <property type="taxonomic scope" value="Bacteria"/>
</dbReference>
<evidence type="ECO:0000313" key="2">
    <source>
        <dbReference type="EMBL" id="AIL43780.1"/>
    </source>
</evidence>